<dbReference type="Proteomes" id="UP001139516">
    <property type="component" value="Unassembled WGS sequence"/>
</dbReference>
<dbReference type="Gene3D" id="3.10.105.10">
    <property type="entry name" value="Dipeptide-binding Protein, Domain 3"/>
    <property type="match status" value="1"/>
</dbReference>
<name>A0A9X2BXV2_9PROT</name>
<feature type="domain" description="Solute-binding protein family 5" evidence="4">
    <location>
        <begin position="79"/>
        <end position="442"/>
    </location>
</feature>
<accession>A0A9X2BXV2</accession>
<dbReference type="CDD" id="cd08517">
    <property type="entry name" value="PBP2_NikA_DppA_OppA_like_13"/>
    <property type="match status" value="1"/>
</dbReference>
<protein>
    <submittedName>
        <fullName evidence="5">ABC transporter substrate-binding protein</fullName>
    </submittedName>
</protein>
<proteinExistence type="inferred from homology"/>
<reference evidence="5" key="1">
    <citation type="submission" date="2022-04" db="EMBL/GenBank/DDBJ databases">
        <title>Roseomonas acroporae sp. nov., isolated from coral Acropora digitifera.</title>
        <authorList>
            <person name="Sun H."/>
        </authorList>
    </citation>
    <scope>NUCLEOTIDE SEQUENCE</scope>
    <source>
        <strain evidence="5">NAR14</strain>
    </source>
</reference>
<dbReference type="InterPro" id="IPR000914">
    <property type="entry name" value="SBP_5_dom"/>
</dbReference>
<dbReference type="PANTHER" id="PTHR30290">
    <property type="entry name" value="PERIPLASMIC BINDING COMPONENT OF ABC TRANSPORTER"/>
    <property type="match status" value="1"/>
</dbReference>
<gene>
    <name evidence="5" type="ORF">M0638_18280</name>
</gene>
<dbReference type="PANTHER" id="PTHR30290:SF38">
    <property type="entry name" value="D,D-DIPEPTIDE-BINDING PERIPLASMIC PROTEIN DDPA-RELATED"/>
    <property type="match status" value="1"/>
</dbReference>
<dbReference type="EMBL" id="JALPRX010000080">
    <property type="protein sequence ID" value="MCK8786329.1"/>
    <property type="molecule type" value="Genomic_DNA"/>
</dbReference>
<keyword evidence="3" id="KW-0732">Signal</keyword>
<dbReference type="InterPro" id="IPR030678">
    <property type="entry name" value="Peptide/Ni-bd"/>
</dbReference>
<comment type="caution">
    <text evidence="5">The sequence shown here is derived from an EMBL/GenBank/DDBJ whole genome shotgun (WGS) entry which is preliminary data.</text>
</comment>
<dbReference type="AlphaFoldDB" id="A0A9X2BXV2"/>
<evidence type="ECO:0000259" key="4">
    <source>
        <dbReference type="Pfam" id="PF00496"/>
    </source>
</evidence>
<dbReference type="GO" id="GO:0015833">
    <property type="term" value="P:peptide transport"/>
    <property type="evidence" value="ECO:0007669"/>
    <property type="project" value="TreeGrafter"/>
</dbReference>
<dbReference type="GO" id="GO:1904680">
    <property type="term" value="F:peptide transmembrane transporter activity"/>
    <property type="evidence" value="ECO:0007669"/>
    <property type="project" value="TreeGrafter"/>
</dbReference>
<dbReference type="Gene3D" id="3.40.190.10">
    <property type="entry name" value="Periplasmic binding protein-like II"/>
    <property type="match status" value="1"/>
</dbReference>
<evidence type="ECO:0000256" key="3">
    <source>
        <dbReference type="ARBA" id="ARBA00022729"/>
    </source>
</evidence>
<dbReference type="RefSeq" id="WP_248668446.1">
    <property type="nucleotide sequence ID" value="NZ_JALPRX010000080.1"/>
</dbReference>
<dbReference type="InterPro" id="IPR039424">
    <property type="entry name" value="SBP_5"/>
</dbReference>
<evidence type="ECO:0000256" key="2">
    <source>
        <dbReference type="ARBA" id="ARBA00005695"/>
    </source>
</evidence>
<sequence>MTLLARRSLLAAAAAAPALLRLEEALAQGIAPRRGGTLQTMLTPEPPVLVLGVNNQGPTLIAASKIYQGLLKFSPTLEPLPELAKSWALSDDKRTYTFRLQENVTWHDGKPFTAEDVIFSVMKFHMELAPRARGIFSRIREAVAEDAHTVRFTLEKPFEPFLLMFDVTTVAIVPKHVYDGTDYRTNPANARPIGTGPFRFGEWQRGNFIRLERYEGYWKPGQPYLDAIIYRIVPDSQSRALALQTGQAILSQANDIEPFDVPRFRAQPNLEVQTKGWEYFSPLSWIETNHRVAPLGDVRVRQAIAHAINRDFIAQRLWFGVGKPATGPVASTTRFFDATAQMPKYDVRAATQLLDAAGLKPGAGGVRATIRHLVLPYGEVWSRLSEYLKQSLRQVGIDLVLESTDAGSWARRIAGWEYETSINFVYQYGDPSLGVERTYVSSNIQKVTFTNTGGYSNPRVDALFAEAREAADPADRQKAFSAVQKLLVEEVPQIWLMEMAFPTIHERKLHNVIQLGTGVHACFDDVFLAA</sequence>
<evidence type="ECO:0000256" key="1">
    <source>
        <dbReference type="ARBA" id="ARBA00004418"/>
    </source>
</evidence>
<organism evidence="5 6">
    <name type="scientific">Roseomonas acroporae</name>
    <dbReference type="NCBI Taxonomy" id="2937791"/>
    <lineage>
        <taxon>Bacteria</taxon>
        <taxon>Pseudomonadati</taxon>
        <taxon>Pseudomonadota</taxon>
        <taxon>Alphaproteobacteria</taxon>
        <taxon>Acetobacterales</taxon>
        <taxon>Roseomonadaceae</taxon>
        <taxon>Roseomonas</taxon>
    </lineage>
</organism>
<evidence type="ECO:0000313" key="5">
    <source>
        <dbReference type="EMBL" id="MCK8786329.1"/>
    </source>
</evidence>
<comment type="subcellular location">
    <subcellularLocation>
        <location evidence="1">Periplasm</location>
    </subcellularLocation>
</comment>
<dbReference type="GO" id="GO:0043190">
    <property type="term" value="C:ATP-binding cassette (ABC) transporter complex"/>
    <property type="evidence" value="ECO:0007669"/>
    <property type="project" value="InterPro"/>
</dbReference>
<dbReference type="GO" id="GO:0030288">
    <property type="term" value="C:outer membrane-bounded periplasmic space"/>
    <property type="evidence" value="ECO:0007669"/>
    <property type="project" value="UniProtKB-ARBA"/>
</dbReference>
<dbReference type="PIRSF" id="PIRSF002741">
    <property type="entry name" value="MppA"/>
    <property type="match status" value="1"/>
</dbReference>
<dbReference type="Pfam" id="PF00496">
    <property type="entry name" value="SBP_bac_5"/>
    <property type="match status" value="1"/>
</dbReference>
<keyword evidence="6" id="KW-1185">Reference proteome</keyword>
<evidence type="ECO:0000313" key="6">
    <source>
        <dbReference type="Proteomes" id="UP001139516"/>
    </source>
</evidence>
<comment type="similarity">
    <text evidence="2">Belongs to the bacterial solute-binding protein 5 family.</text>
</comment>
<dbReference type="SUPFAM" id="SSF53850">
    <property type="entry name" value="Periplasmic binding protein-like II"/>
    <property type="match status" value="1"/>
</dbReference>